<dbReference type="PANTHER" id="PTHR43767">
    <property type="entry name" value="LONG-CHAIN-FATTY-ACID--COA LIGASE"/>
    <property type="match status" value="1"/>
</dbReference>
<dbReference type="Gene3D" id="3.30.300.30">
    <property type="match status" value="1"/>
</dbReference>
<proteinExistence type="predicted"/>
<evidence type="ECO:0000313" key="4">
    <source>
        <dbReference type="EMBL" id="MBP1931015.1"/>
    </source>
</evidence>
<dbReference type="InterPro" id="IPR025110">
    <property type="entry name" value="AMP-bd_C"/>
</dbReference>
<organism evidence="4 5">
    <name type="scientific">Ammoniphilus resinae</name>
    <dbReference type="NCBI Taxonomy" id="861532"/>
    <lineage>
        <taxon>Bacteria</taxon>
        <taxon>Bacillati</taxon>
        <taxon>Bacillota</taxon>
        <taxon>Bacilli</taxon>
        <taxon>Bacillales</taxon>
        <taxon>Paenibacillaceae</taxon>
        <taxon>Aneurinibacillus group</taxon>
        <taxon>Ammoniphilus</taxon>
    </lineage>
</organism>
<gene>
    <name evidence="4" type="ORF">J2Z37_001012</name>
</gene>
<dbReference type="InterPro" id="IPR042099">
    <property type="entry name" value="ANL_N_sf"/>
</dbReference>
<dbReference type="EMBL" id="JAGGKT010000002">
    <property type="protein sequence ID" value="MBP1931015.1"/>
    <property type="molecule type" value="Genomic_DNA"/>
</dbReference>
<keyword evidence="5" id="KW-1185">Reference proteome</keyword>
<keyword evidence="4" id="KW-0436">Ligase</keyword>
<keyword evidence="1" id="KW-1133">Transmembrane helix</keyword>
<reference evidence="4 5" key="1">
    <citation type="submission" date="2021-03" db="EMBL/GenBank/DDBJ databases">
        <title>Genomic Encyclopedia of Type Strains, Phase IV (KMG-IV): sequencing the most valuable type-strain genomes for metagenomic binning, comparative biology and taxonomic classification.</title>
        <authorList>
            <person name="Goeker M."/>
        </authorList>
    </citation>
    <scope>NUCLEOTIDE SEQUENCE [LARGE SCALE GENOMIC DNA]</scope>
    <source>
        <strain evidence="4 5">DSM 24738</strain>
    </source>
</reference>
<evidence type="ECO:0000256" key="1">
    <source>
        <dbReference type="SAM" id="Phobius"/>
    </source>
</evidence>
<name>A0ABS4GMB7_9BACL</name>
<dbReference type="Proteomes" id="UP001519343">
    <property type="component" value="Unassembled WGS sequence"/>
</dbReference>
<comment type="caution">
    <text evidence="4">The sequence shown here is derived from an EMBL/GenBank/DDBJ whole genome shotgun (WGS) entry which is preliminary data.</text>
</comment>
<dbReference type="InterPro" id="IPR000873">
    <property type="entry name" value="AMP-dep_synth/lig_dom"/>
</dbReference>
<protein>
    <submittedName>
        <fullName evidence="4">Acyl-CoA synthetase (AMP-forming)/AMP-acid ligase II</fullName>
    </submittedName>
</protein>
<dbReference type="Pfam" id="PF00501">
    <property type="entry name" value="AMP-binding"/>
    <property type="match status" value="1"/>
</dbReference>
<keyword evidence="1" id="KW-0812">Transmembrane</keyword>
<feature type="transmembrane region" description="Helical" evidence="1">
    <location>
        <begin position="203"/>
        <end position="224"/>
    </location>
</feature>
<feature type="transmembrane region" description="Helical" evidence="1">
    <location>
        <begin position="12"/>
        <end position="32"/>
    </location>
</feature>
<dbReference type="SUPFAM" id="SSF56801">
    <property type="entry name" value="Acetyl-CoA synthetase-like"/>
    <property type="match status" value="1"/>
</dbReference>
<keyword evidence="1" id="KW-0472">Membrane</keyword>
<accession>A0ABS4GMB7</accession>
<feature type="domain" description="AMP-binding enzyme C-terminal" evidence="3">
    <location>
        <begin position="403"/>
        <end position="478"/>
    </location>
</feature>
<dbReference type="Pfam" id="PF13193">
    <property type="entry name" value="AMP-binding_C"/>
    <property type="match status" value="1"/>
</dbReference>
<dbReference type="InterPro" id="IPR020845">
    <property type="entry name" value="AMP-binding_CS"/>
</dbReference>
<evidence type="ECO:0000259" key="3">
    <source>
        <dbReference type="Pfam" id="PF13193"/>
    </source>
</evidence>
<dbReference type="PANTHER" id="PTHR43767:SF1">
    <property type="entry name" value="NONRIBOSOMAL PEPTIDE SYNTHASE PES1 (EUROFUNG)-RELATED"/>
    <property type="match status" value="1"/>
</dbReference>
<dbReference type="Gene3D" id="3.40.50.12780">
    <property type="entry name" value="N-terminal domain of ligase-like"/>
    <property type="match status" value="1"/>
</dbReference>
<dbReference type="CDD" id="cd04433">
    <property type="entry name" value="AFD_class_I"/>
    <property type="match status" value="1"/>
</dbReference>
<dbReference type="InterPro" id="IPR045851">
    <property type="entry name" value="AMP-bd_C_sf"/>
</dbReference>
<dbReference type="PROSITE" id="PS00455">
    <property type="entry name" value="AMP_BINDING"/>
    <property type="match status" value="1"/>
</dbReference>
<feature type="domain" description="AMP-dependent synthetase/ligase" evidence="2">
    <location>
        <begin position="33"/>
        <end position="361"/>
    </location>
</feature>
<evidence type="ECO:0000259" key="2">
    <source>
        <dbReference type="Pfam" id="PF00501"/>
    </source>
</evidence>
<evidence type="ECO:0000313" key="5">
    <source>
        <dbReference type="Proteomes" id="UP001519343"/>
    </source>
</evidence>
<dbReference type="GO" id="GO:0016874">
    <property type="term" value="F:ligase activity"/>
    <property type="evidence" value="ECO:0007669"/>
    <property type="project" value="UniProtKB-KW"/>
</dbReference>
<dbReference type="InterPro" id="IPR050237">
    <property type="entry name" value="ATP-dep_AMP-bd_enzyme"/>
</dbReference>
<sequence>MIRLISPLSLLRLLLALYKCGINLMALLYFAFKSYPEHIALVDDQEELTYKQLWVQSEKLAIALKENYQIQQGQKVGLLCRNHASLIKAIFAVSRLGADLYFLNVEMSKEQLSVLMDRHRFDFIVYDTECGRFNGLSSQDINDLPQTNIIEKLPRTSQRKLVLFTGGTTGSPKTAVHQPSVFSYLHPFFALVSKLKLIHYQTAYIATPIYHGYGFAVLLLFIALGKKVVITRRFDPAKACSLICEHQVEVMTVVPLMVHKLLKQDVVDLRSLKCIASGGAELNPKLVEEVFNELGDVLYNLYGTSEAGLNMIATPQDLRYAASTIGKRIKGVRVKIVDSTGNVVDVGQVGQFYIQNQWLMKNREHSTIKTGDLGYRDEKGHYFWCGRVDDMVVSAGENVYPKEVEQVLITHPQVEDAAVIGVPDDLFGQRLRAYVVLEKNADLTKDELLQWLRARVARYQIPKEISFLDQLPYTPLGKRDKKRLMEK</sequence>